<evidence type="ECO:0000313" key="1">
    <source>
        <dbReference type="EMBL" id="CAB3920144.1"/>
    </source>
</evidence>
<accession>A0A6S7EY07</accession>
<proteinExistence type="predicted"/>
<protein>
    <submittedName>
        <fullName evidence="1">Uncharacterized protein</fullName>
    </submittedName>
</protein>
<gene>
    <name evidence="1" type="ORF">LMG3328_05317</name>
</gene>
<dbReference type="RefSeq" id="WP_157810500.1">
    <property type="nucleotide sequence ID" value="NZ_CADILE010000021.1"/>
</dbReference>
<organism evidence="1 2">
    <name type="scientific">Achromobacter ruhlandii</name>
    <dbReference type="NCBI Taxonomy" id="72557"/>
    <lineage>
        <taxon>Bacteria</taxon>
        <taxon>Pseudomonadati</taxon>
        <taxon>Pseudomonadota</taxon>
        <taxon>Betaproteobacteria</taxon>
        <taxon>Burkholderiales</taxon>
        <taxon>Alcaligenaceae</taxon>
        <taxon>Achromobacter</taxon>
    </lineage>
</organism>
<reference evidence="1 2" key="1">
    <citation type="submission" date="2020-04" db="EMBL/GenBank/DDBJ databases">
        <authorList>
            <person name="De Canck E."/>
        </authorList>
    </citation>
    <scope>NUCLEOTIDE SEQUENCE [LARGE SCALE GENOMIC DNA]</scope>
    <source>
        <strain evidence="1 2">LMG 3328</strain>
    </source>
</reference>
<dbReference type="Proteomes" id="UP000494122">
    <property type="component" value="Unassembled WGS sequence"/>
</dbReference>
<evidence type="ECO:0000313" key="2">
    <source>
        <dbReference type="Proteomes" id="UP000494122"/>
    </source>
</evidence>
<dbReference type="AlphaFoldDB" id="A0A6S7EY07"/>
<sequence>MADFVEWPWPGGPCPVPPKQKVEVRYAAGSNTGAAGLFDWRHTTRNWAVLRYRVLADTDKKEM</sequence>
<dbReference type="EMBL" id="CADILE010000021">
    <property type="protein sequence ID" value="CAB3920144.1"/>
    <property type="molecule type" value="Genomic_DNA"/>
</dbReference>
<name>A0A6S7EY07_9BURK</name>